<evidence type="ECO:0000256" key="1">
    <source>
        <dbReference type="SAM" id="SignalP"/>
    </source>
</evidence>
<dbReference type="EMBL" id="CP032419">
    <property type="protein sequence ID" value="AYC31302.1"/>
    <property type="molecule type" value="Genomic_DNA"/>
</dbReference>
<protein>
    <submittedName>
        <fullName evidence="2">Uncharacterized protein</fullName>
    </submittedName>
</protein>
<reference evidence="3" key="1">
    <citation type="submission" date="2018-09" db="EMBL/GenBank/DDBJ databases">
        <authorList>
            <person name="Zhu H."/>
        </authorList>
    </citation>
    <scope>NUCLEOTIDE SEQUENCE [LARGE SCALE GENOMIC DNA]</scope>
    <source>
        <strain evidence="3">K2W31S-8</strain>
    </source>
</reference>
<sequence>MGRRWVEALAGTLLLLSLQVQAQENQLDRIQLLRSESYRAVSIVLLSYNAFSRTLAPDRRDEYLGSLEKMAAVMGDPGLATLEDEFAEFAGAIRSLDENARDVALVSVNQALSAQAKLITAAGELYASRQTADSARKQRLHALSVANGQMLISYQMRPYGGLVLYPGLLLNEESLLALDGQITAGLELLRQDGMQPERDIDSMQRNYRYVRPKFFDAQKEFAAYVVDHYLGQNMERLDAFAGRL</sequence>
<keyword evidence="1" id="KW-0732">Signal</keyword>
<keyword evidence="3" id="KW-1185">Reference proteome</keyword>
<evidence type="ECO:0000313" key="3">
    <source>
        <dbReference type="Proteomes" id="UP000265560"/>
    </source>
</evidence>
<dbReference type="Proteomes" id="UP000265560">
    <property type="component" value="Chromosome"/>
</dbReference>
<name>A0A385Z102_9PSED</name>
<organism evidence="2 3">
    <name type="scientific">Pseudomonas cavernae</name>
    <dbReference type="NCBI Taxonomy" id="2320867"/>
    <lineage>
        <taxon>Bacteria</taxon>
        <taxon>Pseudomonadati</taxon>
        <taxon>Pseudomonadota</taxon>
        <taxon>Gammaproteobacteria</taxon>
        <taxon>Pseudomonadales</taxon>
        <taxon>Pseudomonadaceae</taxon>
        <taxon>Pseudomonas</taxon>
    </lineage>
</organism>
<gene>
    <name evidence="2" type="ORF">D3880_02350</name>
</gene>
<dbReference type="RefSeq" id="WP_119891935.1">
    <property type="nucleotide sequence ID" value="NZ_CP032419.1"/>
</dbReference>
<dbReference type="AlphaFoldDB" id="A0A385Z102"/>
<proteinExistence type="predicted"/>
<evidence type="ECO:0000313" key="2">
    <source>
        <dbReference type="EMBL" id="AYC31302.1"/>
    </source>
</evidence>
<feature type="chain" id="PRO_5017406673" evidence="1">
    <location>
        <begin position="23"/>
        <end position="244"/>
    </location>
</feature>
<feature type="signal peptide" evidence="1">
    <location>
        <begin position="1"/>
        <end position="22"/>
    </location>
</feature>
<dbReference type="KEGG" id="pcav:D3880_02350"/>
<accession>A0A385Z102</accession>